<organism evidence="8 10">
    <name type="scientific">Budvicia aquatica</name>
    <dbReference type="NCBI Taxonomy" id="82979"/>
    <lineage>
        <taxon>Bacteria</taxon>
        <taxon>Pseudomonadati</taxon>
        <taxon>Pseudomonadota</taxon>
        <taxon>Gammaproteobacteria</taxon>
        <taxon>Enterobacterales</taxon>
        <taxon>Budviciaceae</taxon>
        <taxon>Budvicia</taxon>
    </lineage>
</organism>
<evidence type="ECO:0000256" key="3">
    <source>
        <dbReference type="ARBA" id="ARBA00004921"/>
    </source>
</evidence>
<dbReference type="PANTHER" id="PTHR31209">
    <property type="entry name" value="COFACTOR-INDEPENDENT PHOSPHOGLYCERATE MUTASE"/>
    <property type="match status" value="1"/>
</dbReference>
<accession>A0A2C6DNQ1</accession>
<dbReference type="SUPFAM" id="SSF53649">
    <property type="entry name" value="Alkaline phosphatase-like"/>
    <property type="match status" value="1"/>
</dbReference>
<dbReference type="Proteomes" id="UP000373449">
    <property type="component" value="Unassembled WGS sequence"/>
</dbReference>
<comment type="similarity">
    <text evidence="4">Belongs to the BPG-independent phosphoglycerate mutase family. A-PGAM subfamily.</text>
</comment>
<evidence type="ECO:0000256" key="6">
    <source>
        <dbReference type="ARBA" id="ARBA00023235"/>
    </source>
</evidence>
<evidence type="ECO:0000256" key="4">
    <source>
        <dbReference type="ARBA" id="ARBA00005524"/>
    </source>
</evidence>
<dbReference type="GO" id="GO:0046872">
    <property type="term" value="F:metal ion binding"/>
    <property type="evidence" value="ECO:0007669"/>
    <property type="project" value="InterPro"/>
</dbReference>
<evidence type="ECO:0000256" key="5">
    <source>
        <dbReference type="ARBA" id="ARBA00023152"/>
    </source>
</evidence>
<reference evidence="10" key="2">
    <citation type="submission" date="2017-09" db="EMBL/GenBank/DDBJ databases">
        <title>FDA dAtabase for Regulatory Grade micrObial Sequences (FDA-ARGOS): Supporting development and validation of Infectious Disease Dx tests.</title>
        <authorList>
            <person name="Minogue T."/>
            <person name="Wolcott M."/>
            <person name="Wasieloski L."/>
            <person name="Aguilar W."/>
            <person name="Moore D."/>
            <person name="Tallon L."/>
            <person name="Sadzewicz L."/>
            <person name="Ott S."/>
            <person name="Zhao X."/>
            <person name="Nagaraj S."/>
            <person name="Vavikolanu K."/>
            <person name="Aluvathingal J."/>
            <person name="Nadendla S."/>
            <person name="Sichtig H."/>
        </authorList>
    </citation>
    <scope>NUCLEOTIDE SEQUENCE [LARGE SCALE GENOMIC DNA]</scope>
    <source>
        <strain evidence="10">FDAARGOS_387</strain>
    </source>
</reference>
<dbReference type="NCBIfam" id="TIGR00306">
    <property type="entry name" value="apgM"/>
    <property type="match status" value="1"/>
</dbReference>
<dbReference type="EMBL" id="CAADJA010000002">
    <property type="protein sequence ID" value="VFS50623.1"/>
    <property type="molecule type" value="Genomic_DNA"/>
</dbReference>
<reference evidence="8" key="1">
    <citation type="submission" date="2017-09" db="EMBL/GenBank/DDBJ databases">
        <title>FDA dAtabase for Regulatory Grade micrObial Sequences (FDA-ARGOS): Supporting development and validation of Infectious Disease Dx tests.</title>
        <authorList>
            <person name="Minogue T."/>
            <person name="Wolcott M."/>
            <person name="Wasieloski L."/>
            <person name="Aguilar W."/>
            <person name="Moore D."/>
            <person name="Tallon L.J."/>
            <person name="Sadzewicz L."/>
            <person name="Ott S."/>
            <person name="Zhao X."/>
            <person name="Nagaraj S."/>
            <person name="Vavikolanu K."/>
            <person name="Aluvathingal J."/>
            <person name="Nadendla S."/>
            <person name="Sichtig H."/>
        </authorList>
    </citation>
    <scope>NUCLEOTIDE SEQUENCE</scope>
    <source>
        <strain evidence="8">FDAARGOS_387</strain>
    </source>
</reference>
<comment type="pathway">
    <text evidence="3">Carbohydrate degradation.</text>
</comment>
<reference evidence="9 11" key="3">
    <citation type="submission" date="2019-03" db="EMBL/GenBank/DDBJ databases">
        <authorList>
            <consortium name="Pathogen Informatics"/>
        </authorList>
    </citation>
    <scope>NUCLEOTIDE SEQUENCE [LARGE SCALE GENOMIC DNA]</scope>
    <source>
        <strain evidence="9 11">NCTC12282</strain>
    </source>
</reference>
<keyword evidence="6" id="KW-0413">Isomerase</keyword>
<dbReference type="GO" id="GO:0006096">
    <property type="term" value="P:glycolytic process"/>
    <property type="evidence" value="ECO:0007669"/>
    <property type="project" value="UniProtKB-KW"/>
</dbReference>
<dbReference type="InterPro" id="IPR023665">
    <property type="entry name" value="ApgAM_prokaryotes"/>
</dbReference>
<dbReference type="InterPro" id="IPR017850">
    <property type="entry name" value="Alkaline_phosphatase_core_sf"/>
</dbReference>
<sequence length="413" mass="45019">MYYKKAIVAIADGLGDRPNPLLNGLTPLQKASTPNLDKLAAQGICGMVDLLAPGIPVGTDMGHLILFGGDPADYPGRGPIEACGIDMDVQEGDVILRCNLATIDQQGVVIDRRAGRISESAEELAKAITGMKLSDDVTAYFRPATEHRAVLILRGPDLSDKITDSDPKEPHQGKRYLQVTATDNSSSAQKTARLLNEFLAKSHVILDAHPMNLRRKAQGKLAANFILTRGAGNFKKLESTPQRQGFRGCCIAGETTVLGVAKLTGFDIQTDARFTANLETDFALKAEMTLKAIEQNDLVFVHIKATDLAGHDNLPFEKVEAIECYDRMVGAILERLPEHTYFALAADHSTPCEVREHTGEPVPVVIYGQDIRRDHVLTYDEIACAEGSLKRLTGTSFINTIFDYMGYSHKQGS</sequence>
<evidence type="ECO:0000313" key="9">
    <source>
        <dbReference type="EMBL" id="VFS50623.1"/>
    </source>
</evidence>
<dbReference type="HAMAP" id="MF_01402_A">
    <property type="entry name" value="ApgM_A"/>
    <property type="match status" value="1"/>
</dbReference>
<dbReference type="OrthoDB" id="9803751at2"/>
<gene>
    <name evidence="8" type="ORF">CRN84_16580</name>
    <name evidence="9" type="ORF">NCTC12282_04602</name>
</gene>
<dbReference type="InterPro" id="IPR006124">
    <property type="entry name" value="Metalloenzyme"/>
</dbReference>
<evidence type="ECO:0000256" key="2">
    <source>
        <dbReference type="ARBA" id="ARBA00002315"/>
    </source>
</evidence>
<dbReference type="RefSeq" id="WP_029094241.1">
    <property type="nucleotide sequence ID" value="NZ_CAADJA010000002.1"/>
</dbReference>
<evidence type="ECO:0000313" key="8">
    <source>
        <dbReference type="EMBL" id="PHI30837.1"/>
    </source>
</evidence>
<keyword evidence="10" id="KW-1185">Reference proteome</keyword>
<evidence type="ECO:0000313" key="10">
    <source>
        <dbReference type="Proteomes" id="UP000224974"/>
    </source>
</evidence>
<evidence type="ECO:0000259" key="7">
    <source>
        <dbReference type="Pfam" id="PF01676"/>
    </source>
</evidence>
<dbReference type="GO" id="GO:0004619">
    <property type="term" value="F:phosphoglycerate mutase activity"/>
    <property type="evidence" value="ECO:0007669"/>
    <property type="project" value="UniProtKB-EC"/>
</dbReference>
<dbReference type="Gene3D" id="3.40.720.10">
    <property type="entry name" value="Alkaline Phosphatase, subunit A"/>
    <property type="match status" value="1"/>
</dbReference>
<dbReference type="Proteomes" id="UP000224974">
    <property type="component" value="Unassembled WGS sequence"/>
</dbReference>
<dbReference type="InterPro" id="IPR042253">
    <property type="entry name" value="Pglycerate_mutase_ApgM_sf"/>
</dbReference>
<name>A0A2C6DNQ1_9GAMM</name>
<evidence type="ECO:0000313" key="11">
    <source>
        <dbReference type="Proteomes" id="UP000373449"/>
    </source>
</evidence>
<comment type="function">
    <text evidence="2">Catalyzes the interconversion of 2-phosphoglycerate and 3-phosphoglycerate.</text>
</comment>
<dbReference type="Gene3D" id="3.30.70.2130">
    <property type="entry name" value="Metalloenzyme domain"/>
    <property type="match status" value="1"/>
</dbReference>
<dbReference type="EMBL" id="PDDX01000001">
    <property type="protein sequence ID" value="PHI30837.1"/>
    <property type="molecule type" value="Genomic_DNA"/>
</dbReference>
<protein>
    <submittedName>
        <fullName evidence="8 9">Phosphoglycerate mutase</fullName>
    </submittedName>
</protein>
<evidence type="ECO:0000256" key="1">
    <source>
        <dbReference type="ARBA" id="ARBA00000370"/>
    </source>
</evidence>
<keyword evidence="5" id="KW-0324">Glycolysis</keyword>
<proteinExistence type="inferred from homology"/>
<dbReference type="Pfam" id="PF10143">
    <property type="entry name" value="PhosphMutase"/>
    <property type="match status" value="1"/>
</dbReference>
<dbReference type="InterPro" id="IPR004456">
    <property type="entry name" value="Pglycerate_mutase_ApgM"/>
</dbReference>
<dbReference type="AlphaFoldDB" id="A0A2C6DNQ1"/>
<dbReference type="PIRSF" id="PIRSF006392">
    <property type="entry name" value="IPGAM_arch"/>
    <property type="match status" value="1"/>
</dbReference>
<dbReference type="Pfam" id="PF01676">
    <property type="entry name" value="Metalloenzyme"/>
    <property type="match status" value="1"/>
</dbReference>
<comment type="catalytic activity">
    <reaction evidence="1">
        <text>(2R)-2-phosphoglycerate = (2R)-3-phosphoglycerate</text>
        <dbReference type="Rhea" id="RHEA:15901"/>
        <dbReference type="ChEBI" id="CHEBI:58272"/>
        <dbReference type="ChEBI" id="CHEBI:58289"/>
        <dbReference type="EC" id="5.4.2.12"/>
    </reaction>
</comment>
<dbReference type="CDD" id="cd16011">
    <property type="entry name" value="iPGM_like"/>
    <property type="match status" value="1"/>
</dbReference>
<feature type="domain" description="Metalloenzyme" evidence="7">
    <location>
        <begin position="4"/>
        <end position="397"/>
    </location>
</feature>
<dbReference type="PANTHER" id="PTHR31209:SF0">
    <property type="entry name" value="METALLOENZYME DOMAIN-CONTAINING PROTEIN"/>
    <property type="match status" value="1"/>
</dbReference>
<dbReference type="STRING" id="1111728.GCA_000427805_01123"/>